<comment type="caution">
    <text evidence="1">The sequence shown here is derived from an EMBL/GenBank/DDBJ whole genome shotgun (WGS) entry which is preliminary data.</text>
</comment>
<dbReference type="Proteomes" id="UP001589535">
    <property type="component" value="Unassembled WGS sequence"/>
</dbReference>
<keyword evidence="2" id="KW-1185">Reference proteome</keyword>
<evidence type="ECO:0000313" key="1">
    <source>
        <dbReference type="EMBL" id="MFB9689124.1"/>
    </source>
</evidence>
<dbReference type="EMBL" id="JBHMBK010000033">
    <property type="protein sequence ID" value="MFB9689124.1"/>
    <property type="molecule type" value="Genomic_DNA"/>
</dbReference>
<organism evidence="1 2">
    <name type="scientific">Amycolatopsis plumensis</name>
    <dbReference type="NCBI Taxonomy" id="236508"/>
    <lineage>
        <taxon>Bacteria</taxon>
        <taxon>Bacillati</taxon>
        <taxon>Actinomycetota</taxon>
        <taxon>Actinomycetes</taxon>
        <taxon>Pseudonocardiales</taxon>
        <taxon>Pseudonocardiaceae</taxon>
        <taxon>Amycolatopsis</taxon>
    </lineage>
</organism>
<dbReference type="Pfam" id="PF13707">
    <property type="entry name" value="RloB"/>
    <property type="match status" value="1"/>
</dbReference>
<gene>
    <name evidence="1" type="ORF">ACFFTO_33535</name>
</gene>
<reference evidence="1 2" key="1">
    <citation type="submission" date="2024-09" db="EMBL/GenBank/DDBJ databases">
        <authorList>
            <person name="Sun Q."/>
            <person name="Mori K."/>
        </authorList>
    </citation>
    <scope>NUCLEOTIDE SEQUENCE [LARGE SCALE GENOMIC DNA]</scope>
    <source>
        <strain evidence="1 2">JCM 13852</strain>
    </source>
</reference>
<name>A0ABV5UDE9_9PSEU</name>
<sequence length="191" mass="21169">MTRRENAGRRRGAFREPRACLLVVCGAEATEPAYFQGLKESRRNPAVAIKVKAKPADPETVVRYAAGLRDTAADSYDEVWCVVDVDEFDVAKAVVTARRVRVNLAISNPCFEYWLLLHFEACVAPLTCYSEVARRLRRHVPEYDKSALRFADYASGVEAAVDRALEPGHALTTEHEHNPATGVGALVKKVL</sequence>
<protein>
    <submittedName>
        <fullName evidence="1">RloB family protein</fullName>
    </submittedName>
</protein>
<dbReference type="InterPro" id="IPR025591">
    <property type="entry name" value="RloB"/>
</dbReference>
<proteinExistence type="predicted"/>
<evidence type="ECO:0000313" key="2">
    <source>
        <dbReference type="Proteomes" id="UP001589535"/>
    </source>
</evidence>
<dbReference type="RefSeq" id="WP_378202341.1">
    <property type="nucleotide sequence ID" value="NZ_JBHMBK010000033.1"/>
</dbReference>
<accession>A0ABV5UDE9</accession>